<dbReference type="InParanoid" id="A0A061G633"/>
<organism evidence="1 2">
    <name type="scientific">Theobroma cacao</name>
    <name type="common">Cacao</name>
    <name type="synonym">Cocoa</name>
    <dbReference type="NCBI Taxonomy" id="3641"/>
    <lineage>
        <taxon>Eukaryota</taxon>
        <taxon>Viridiplantae</taxon>
        <taxon>Streptophyta</taxon>
        <taxon>Embryophyta</taxon>
        <taxon>Tracheophyta</taxon>
        <taxon>Spermatophyta</taxon>
        <taxon>Magnoliopsida</taxon>
        <taxon>eudicotyledons</taxon>
        <taxon>Gunneridae</taxon>
        <taxon>Pentapetalae</taxon>
        <taxon>rosids</taxon>
        <taxon>malvids</taxon>
        <taxon>Malvales</taxon>
        <taxon>Malvaceae</taxon>
        <taxon>Byttnerioideae</taxon>
        <taxon>Theobroma</taxon>
    </lineage>
</organism>
<dbReference type="HOGENOM" id="CLU_2473478_0_0_1"/>
<evidence type="ECO:0000313" key="1">
    <source>
        <dbReference type="EMBL" id="EOY25300.1"/>
    </source>
</evidence>
<dbReference type="Gramene" id="EOY25300">
    <property type="protein sequence ID" value="EOY25300"/>
    <property type="gene ID" value="TCM_016661"/>
</dbReference>
<sequence length="88" mass="10168">MRSVKSTIRLVPKRSVKNIGCGEHDDYMQEQDMERKLLASQFWVVRKSVSFSADGNCELNFPGAKDEEESLPSLPRALKFPHLRYVIR</sequence>
<evidence type="ECO:0000313" key="2">
    <source>
        <dbReference type="Proteomes" id="UP000026915"/>
    </source>
</evidence>
<protein>
    <submittedName>
        <fullName evidence="1">Uncharacterized protein</fullName>
    </submittedName>
</protein>
<dbReference type="EMBL" id="CM001881">
    <property type="protein sequence ID" value="EOY25300.1"/>
    <property type="molecule type" value="Genomic_DNA"/>
</dbReference>
<reference evidence="1 2" key="1">
    <citation type="journal article" date="2013" name="Genome Biol.">
        <title>The genome sequence of the most widely cultivated cacao type and its use to identify candidate genes regulating pod color.</title>
        <authorList>
            <person name="Motamayor J.C."/>
            <person name="Mockaitis K."/>
            <person name="Schmutz J."/>
            <person name="Haiminen N."/>
            <person name="Iii D.L."/>
            <person name="Cornejo O."/>
            <person name="Findley S.D."/>
            <person name="Zheng P."/>
            <person name="Utro F."/>
            <person name="Royaert S."/>
            <person name="Saski C."/>
            <person name="Jenkins J."/>
            <person name="Podicheti R."/>
            <person name="Zhao M."/>
            <person name="Scheffler B.E."/>
            <person name="Stack J.C."/>
            <person name="Feltus F.A."/>
            <person name="Mustiga G.M."/>
            <person name="Amores F."/>
            <person name="Phillips W."/>
            <person name="Marelli J.P."/>
            <person name="May G.D."/>
            <person name="Shapiro H."/>
            <person name="Ma J."/>
            <person name="Bustamante C.D."/>
            <person name="Schnell R.J."/>
            <person name="Main D."/>
            <person name="Gilbert D."/>
            <person name="Parida L."/>
            <person name="Kuhn D.N."/>
        </authorList>
    </citation>
    <scope>NUCLEOTIDE SEQUENCE [LARGE SCALE GENOMIC DNA]</scope>
    <source>
        <strain evidence="2">cv. Matina 1-6</strain>
    </source>
</reference>
<dbReference type="AlphaFoldDB" id="A0A061G633"/>
<accession>A0A061G633</accession>
<proteinExistence type="predicted"/>
<keyword evidence="2" id="KW-1185">Reference proteome</keyword>
<gene>
    <name evidence="1" type="ORF">TCM_016661</name>
</gene>
<dbReference type="Proteomes" id="UP000026915">
    <property type="component" value="Chromosome 3"/>
</dbReference>
<name>A0A061G633_THECC</name>